<reference evidence="1 2" key="1">
    <citation type="submission" date="2024-09" db="EMBL/GenBank/DDBJ databases">
        <authorList>
            <person name="Sun Q."/>
            <person name="Mori K."/>
        </authorList>
    </citation>
    <scope>NUCLEOTIDE SEQUENCE [LARGE SCALE GENOMIC DNA]</scope>
    <source>
        <strain evidence="1 2">JCM 13503</strain>
    </source>
</reference>
<accession>A0ABV6B458</accession>
<evidence type="ECO:0000313" key="1">
    <source>
        <dbReference type="EMBL" id="MFB9994480.1"/>
    </source>
</evidence>
<dbReference type="Proteomes" id="UP001589733">
    <property type="component" value="Unassembled WGS sequence"/>
</dbReference>
<name>A0ABV6B458_9DEIO</name>
<sequence length="114" mass="12400">MSLVLLSNIQVPKDAKLGLVNLTIHAQDAKQRAILAKIATLERTWNAFRGLLESEISKSVGRPVKLLAGNYVRQSKGVVSYHGSVKMPGSSFIVGGRKSFNSATGVFSLWVIFK</sequence>
<protein>
    <submittedName>
        <fullName evidence="1">Uncharacterized protein</fullName>
    </submittedName>
</protein>
<dbReference type="EMBL" id="JBHLYR010000062">
    <property type="protein sequence ID" value="MFB9994480.1"/>
    <property type="molecule type" value="Genomic_DNA"/>
</dbReference>
<dbReference type="RefSeq" id="WP_380015364.1">
    <property type="nucleotide sequence ID" value="NZ_JBHLYR010000062.1"/>
</dbReference>
<evidence type="ECO:0000313" key="2">
    <source>
        <dbReference type="Proteomes" id="UP001589733"/>
    </source>
</evidence>
<keyword evidence="2" id="KW-1185">Reference proteome</keyword>
<proteinExistence type="predicted"/>
<organism evidence="1 2">
    <name type="scientific">Deinococcus oregonensis</name>
    <dbReference type="NCBI Taxonomy" id="1805970"/>
    <lineage>
        <taxon>Bacteria</taxon>
        <taxon>Thermotogati</taxon>
        <taxon>Deinococcota</taxon>
        <taxon>Deinococci</taxon>
        <taxon>Deinococcales</taxon>
        <taxon>Deinococcaceae</taxon>
        <taxon>Deinococcus</taxon>
    </lineage>
</organism>
<gene>
    <name evidence="1" type="ORF">ACFFLM_21215</name>
</gene>
<comment type="caution">
    <text evidence="1">The sequence shown here is derived from an EMBL/GenBank/DDBJ whole genome shotgun (WGS) entry which is preliminary data.</text>
</comment>